<accession>A0A7K3WNW4</accession>
<organism evidence="4 5">
    <name type="scientific">Cryomorpha ignava</name>
    <dbReference type="NCBI Taxonomy" id="101383"/>
    <lineage>
        <taxon>Bacteria</taxon>
        <taxon>Pseudomonadati</taxon>
        <taxon>Bacteroidota</taxon>
        <taxon>Flavobacteriia</taxon>
        <taxon>Flavobacteriales</taxon>
        <taxon>Cryomorphaceae</taxon>
        <taxon>Cryomorpha</taxon>
    </lineage>
</organism>
<dbReference type="InterPro" id="IPR001764">
    <property type="entry name" value="Glyco_hydro_3_N"/>
</dbReference>
<feature type="domain" description="Glycoside hydrolase family 3 C-terminal" evidence="3">
    <location>
        <begin position="373"/>
        <end position="626"/>
    </location>
</feature>
<dbReference type="GO" id="GO:0008422">
    <property type="term" value="F:beta-glucosidase activity"/>
    <property type="evidence" value="ECO:0007669"/>
    <property type="project" value="TreeGrafter"/>
</dbReference>
<dbReference type="InterPro" id="IPR036881">
    <property type="entry name" value="Glyco_hydro_3_C_sf"/>
</dbReference>
<protein>
    <submittedName>
        <fullName evidence="4">Glycoside hydrolase family 3 protein</fullName>
    </submittedName>
</protein>
<evidence type="ECO:0000313" key="4">
    <source>
        <dbReference type="EMBL" id="NEN22711.1"/>
    </source>
</evidence>
<keyword evidence="5" id="KW-1185">Reference proteome</keyword>
<dbReference type="AlphaFoldDB" id="A0A7K3WNW4"/>
<dbReference type="InterPro" id="IPR002772">
    <property type="entry name" value="Glyco_hydro_3_C"/>
</dbReference>
<dbReference type="InterPro" id="IPR051915">
    <property type="entry name" value="Cellulose_Degrad_GH3"/>
</dbReference>
<gene>
    <name evidence="4" type="ORF">G3O08_04225</name>
</gene>
<dbReference type="PANTHER" id="PTHR30620">
    <property type="entry name" value="PERIPLASMIC BETA-GLUCOSIDASE-RELATED"/>
    <property type="match status" value="1"/>
</dbReference>
<proteinExistence type="predicted"/>
<dbReference type="Proteomes" id="UP000486602">
    <property type="component" value="Unassembled WGS sequence"/>
</dbReference>
<dbReference type="Gene3D" id="3.20.20.300">
    <property type="entry name" value="Glycoside hydrolase, family 3, N-terminal domain"/>
    <property type="match status" value="1"/>
</dbReference>
<evidence type="ECO:0000259" key="3">
    <source>
        <dbReference type="Pfam" id="PF01915"/>
    </source>
</evidence>
<feature type="domain" description="Glycoside hydrolase family 3 N-terminal" evidence="2">
    <location>
        <begin position="18"/>
        <end position="332"/>
    </location>
</feature>
<name>A0A7K3WNW4_9FLAO</name>
<dbReference type="Pfam" id="PF00933">
    <property type="entry name" value="Glyco_hydro_3"/>
    <property type="match status" value="1"/>
</dbReference>
<dbReference type="EMBL" id="JAAGVY010000004">
    <property type="protein sequence ID" value="NEN22711.1"/>
    <property type="molecule type" value="Genomic_DNA"/>
</dbReference>
<evidence type="ECO:0000256" key="1">
    <source>
        <dbReference type="ARBA" id="ARBA00022801"/>
    </source>
</evidence>
<evidence type="ECO:0000313" key="5">
    <source>
        <dbReference type="Proteomes" id="UP000486602"/>
    </source>
</evidence>
<dbReference type="InterPro" id="IPR036962">
    <property type="entry name" value="Glyco_hydro_3_N_sf"/>
</dbReference>
<dbReference type="SUPFAM" id="SSF52279">
    <property type="entry name" value="Beta-D-glucan exohydrolase, C-terminal domain"/>
    <property type="match status" value="1"/>
</dbReference>
<dbReference type="GO" id="GO:0009251">
    <property type="term" value="P:glucan catabolic process"/>
    <property type="evidence" value="ECO:0007669"/>
    <property type="project" value="TreeGrafter"/>
</dbReference>
<dbReference type="InterPro" id="IPR017853">
    <property type="entry name" value="GH"/>
</dbReference>
<dbReference type="Gene3D" id="3.40.50.1700">
    <property type="entry name" value="Glycoside hydrolase family 3 C-terminal domain"/>
    <property type="match status" value="1"/>
</dbReference>
<reference evidence="4 5" key="1">
    <citation type="submission" date="2020-02" db="EMBL/GenBank/DDBJ databases">
        <title>Out from the shadows clarifying the taxonomy of the family Cryomorphaceae and related taxa by utilizing the GTDB taxonomic framework.</title>
        <authorList>
            <person name="Bowman J.P."/>
        </authorList>
    </citation>
    <scope>NUCLEOTIDE SEQUENCE [LARGE SCALE GENOMIC DNA]</scope>
    <source>
        <strain evidence="4 5">QSSC 1-22</strain>
    </source>
</reference>
<dbReference type="PANTHER" id="PTHR30620:SF77">
    <property type="entry name" value="LYSOSOMAL BETA GLUCOSIDASE-LIKE"/>
    <property type="match status" value="1"/>
</dbReference>
<keyword evidence="1 4" id="KW-0378">Hydrolase</keyword>
<evidence type="ECO:0000259" key="2">
    <source>
        <dbReference type="Pfam" id="PF00933"/>
    </source>
</evidence>
<dbReference type="RefSeq" id="WP_163283430.1">
    <property type="nucleotide sequence ID" value="NZ_JAAGVY010000004.1"/>
</dbReference>
<sequence length="632" mass="69696">MSEKEIYQRVEEWLSRMTLEQKIGQMIQTERMSITPEEVKVFHIGSVLSGGGSSPGENKPADWVKMNDAFWAASVEEDEKHLPIPILYGVDAIHGHNNVLGATIFPHNIGLGCANDPELVKKIAQSTAREILATGVEWTFAPTLAVARNNQWGRTYESYSEDPEIVKSYAGAFVEGLQGDLKTDSVIACVKHWVGDGGTTYGIDQGDTDISEAELRKIHIPPYIPAIQAGTLTVMASFNSWKGDKLHGHKYLLTDVLKEELGFKGFIISDWDGCDYLNADFHQTVAQGVNAGIDLFMVSEKWKPFGESLNQHVNSGNVKPERIDDAVRRILYVKIKYGLFEKPRPSARYWSNHESFGGSAHREVAREAVRKSLVLLKNENDLLPLKRDARIIVAGKNANDRGHQCGGFTVAWQGVSDSMDEESDEPASKITTAYGADAGVQRGKIIGGTSIWEGIKAMSPKAELNINGNMADRSRHDVGIVVIGETPYAEGMGDIRQGDETIAEMATKIKGLMKVLHPYGHSLVLNELHPEDLEAIKNITNQRIPAVVVLLSGRTLIIEKELEESTAFVAAWLPGSEGQGVADLLFGVYDFKGKLSFSWQKKAGENFRKGDEPYNPLFAFGYGLSYSNNTEN</sequence>
<dbReference type="PRINTS" id="PR00133">
    <property type="entry name" value="GLHYDRLASE3"/>
</dbReference>
<dbReference type="Pfam" id="PF01915">
    <property type="entry name" value="Glyco_hydro_3_C"/>
    <property type="match status" value="1"/>
</dbReference>
<comment type="caution">
    <text evidence="4">The sequence shown here is derived from an EMBL/GenBank/DDBJ whole genome shotgun (WGS) entry which is preliminary data.</text>
</comment>
<dbReference type="SUPFAM" id="SSF51445">
    <property type="entry name" value="(Trans)glycosidases"/>
    <property type="match status" value="1"/>
</dbReference>